<dbReference type="PANTHER" id="PTHR43480:SF1">
    <property type="entry name" value="ACYL-[ACYL-CARRIER-PROTEIN]--UDP-N-ACETYLGLUCOSAMINE O-ACYLTRANSFERASE, MITOCHONDRIAL-RELATED"/>
    <property type="match status" value="1"/>
</dbReference>
<evidence type="ECO:0000259" key="7">
    <source>
        <dbReference type="Pfam" id="PF13720"/>
    </source>
</evidence>
<dbReference type="Pfam" id="PF00132">
    <property type="entry name" value="Hexapep"/>
    <property type="match status" value="2"/>
</dbReference>
<dbReference type="EC" id="2.3.1.129" evidence="6"/>
<dbReference type="HAMAP" id="MF_00387">
    <property type="entry name" value="LpxA"/>
    <property type="match status" value="1"/>
</dbReference>
<dbReference type="InterPro" id="IPR010137">
    <property type="entry name" value="Lipid_A_LpxA"/>
</dbReference>
<dbReference type="NCBIfam" id="TIGR01852">
    <property type="entry name" value="lipid_A_lpxA"/>
    <property type="match status" value="1"/>
</dbReference>
<dbReference type="Gene3D" id="2.160.10.10">
    <property type="entry name" value="Hexapeptide repeat proteins"/>
    <property type="match status" value="1"/>
</dbReference>
<evidence type="ECO:0000256" key="5">
    <source>
        <dbReference type="ARBA" id="ARBA00023315"/>
    </source>
</evidence>
<evidence type="ECO:0000256" key="4">
    <source>
        <dbReference type="ARBA" id="ARBA00023098"/>
    </source>
</evidence>
<dbReference type="Pfam" id="PF13720">
    <property type="entry name" value="Acetyltransf_11"/>
    <property type="match status" value="1"/>
</dbReference>
<comment type="function">
    <text evidence="6">Involved in the biosynthesis of lipid A, a phosphorylated glycolipid that anchors the lipopolysaccharide to the outer membrane of the cell.</text>
</comment>
<keyword evidence="4 6" id="KW-0443">Lipid metabolism</keyword>
<evidence type="ECO:0000256" key="2">
    <source>
        <dbReference type="ARBA" id="ARBA00022556"/>
    </source>
</evidence>
<dbReference type="InterPro" id="IPR037157">
    <property type="entry name" value="Acetyltransf_C_sf"/>
</dbReference>
<dbReference type="PIRSF" id="PIRSF000456">
    <property type="entry name" value="UDP-GlcNAc_acltr"/>
    <property type="match status" value="1"/>
</dbReference>
<dbReference type="Gene3D" id="1.20.1180.10">
    <property type="entry name" value="Udp N-acetylglucosamine O-acyltransferase, C-terminal domain"/>
    <property type="match status" value="1"/>
</dbReference>
<evidence type="ECO:0000313" key="9">
    <source>
        <dbReference type="Proteomes" id="UP000030700"/>
    </source>
</evidence>
<evidence type="ECO:0000256" key="6">
    <source>
        <dbReference type="HAMAP-Rule" id="MF_00387"/>
    </source>
</evidence>
<keyword evidence="9" id="KW-1185">Reference proteome</keyword>
<keyword evidence="2 6" id="KW-0441">Lipid A biosynthesis</keyword>
<comment type="pathway">
    <text evidence="6">Glycolipid biosynthesis; lipid IV(A) biosynthesis; lipid IV(A) from (3R)-3-hydroxytetradecanoyl-[acyl-carrier-protein] and UDP-N-acetyl-alpha-D-glucosamine: step 1/6.</text>
</comment>
<sequence>MNIHQTAIVHEHAQIGANVTVGPFAVIGEHVILGDQCEVGAHVVLDGHTEIGEGCKFFTGAVIGSPPQDLKYAGEPTRLVIGNQSVFREYSTVNIGTTQGGGITTVGNNCLFMAYAHAGHDCHIGNNVILANSVGLSGHVTIEDFAIVGGLCGVHQFVRVGAHCIIGGCSGISQDVPPYVMVSGQRAEVFGLNSVGLKRRNFPEASIKALEKAHRILFRGKVNLKHALERIKNEVPSCPEIEHLLDFITHSERGICRGVSS</sequence>
<dbReference type="SUPFAM" id="SSF51161">
    <property type="entry name" value="Trimeric LpxA-like enzymes"/>
    <property type="match status" value="1"/>
</dbReference>
<comment type="catalytic activity">
    <reaction evidence="6">
        <text>a (3R)-hydroxyacyl-[ACP] + UDP-N-acetyl-alpha-D-glucosamine = a UDP-3-O-[(3R)-3-hydroxyacyl]-N-acetyl-alpha-D-glucosamine + holo-[ACP]</text>
        <dbReference type="Rhea" id="RHEA:67812"/>
        <dbReference type="Rhea" id="RHEA-COMP:9685"/>
        <dbReference type="Rhea" id="RHEA-COMP:9945"/>
        <dbReference type="ChEBI" id="CHEBI:57705"/>
        <dbReference type="ChEBI" id="CHEBI:64479"/>
        <dbReference type="ChEBI" id="CHEBI:78827"/>
        <dbReference type="ChEBI" id="CHEBI:173225"/>
        <dbReference type="EC" id="2.3.1.129"/>
    </reaction>
</comment>
<dbReference type="NCBIfam" id="NF003657">
    <property type="entry name" value="PRK05289.1"/>
    <property type="match status" value="1"/>
</dbReference>
<dbReference type="AlphaFoldDB" id="A0A081BRM5"/>
<keyword evidence="6" id="KW-0963">Cytoplasm</keyword>
<reference evidence="8" key="1">
    <citation type="journal article" date="2015" name="PeerJ">
        <title>First genomic representation of candidate bacterial phylum KSB3 points to enhanced environmental sensing as a trigger of wastewater bulking.</title>
        <authorList>
            <person name="Sekiguchi Y."/>
            <person name="Ohashi A."/>
            <person name="Parks D.H."/>
            <person name="Yamauchi T."/>
            <person name="Tyson G.W."/>
            <person name="Hugenholtz P."/>
        </authorList>
    </citation>
    <scope>NUCLEOTIDE SEQUENCE [LARGE SCALE GENOMIC DNA]</scope>
</reference>
<comment type="similarity">
    <text evidence="6">Belongs to the transferase hexapeptide repeat family. LpxA subfamily.</text>
</comment>
<keyword evidence="1 6" id="KW-0444">Lipid biosynthesis</keyword>
<dbReference type="EMBL" id="DF820460">
    <property type="protein sequence ID" value="GAK54056.1"/>
    <property type="molecule type" value="Genomic_DNA"/>
</dbReference>
<dbReference type="Proteomes" id="UP000030700">
    <property type="component" value="Unassembled WGS sequence"/>
</dbReference>
<dbReference type="InterPro" id="IPR029098">
    <property type="entry name" value="Acetyltransf_C"/>
</dbReference>
<dbReference type="InterPro" id="IPR011004">
    <property type="entry name" value="Trimer_LpxA-like_sf"/>
</dbReference>
<comment type="subunit">
    <text evidence="6">Homotrimer.</text>
</comment>
<dbReference type="GO" id="GO:0005737">
    <property type="term" value="C:cytoplasm"/>
    <property type="evidence" value="ECO:0007669"/>
    <property type="project" value="UniProtKB-SubCell"/>
</dbReference>
<dbReference type="UniPathway" id="UPA00359">
    <property type="reaction ID" value="UER00477"/>
</dbReference>
<dbReference type="PANTHER" id="PTHR43480">
    <property type="entry name" value="ACYL-[ACYL-CARRIER-PROTEIN]--UDP-N-ACETYLGLUCOSAMINE O-ACYLTRANSFERASE"/>
    <property type="match status" value="1"/>
</dbReference>
<feature type="domain" description="UDP N-acetylglucosamine O-acyltransferase C-terminal" evidence="7">
    <location>
        <begin position="175"/>
        <end position="256"/>
    </location>
</feature>
<organism evidence="8">
    <name type="scientific">Candidatus Moduliflexus flocculans</name>
    <dbReference type="NCBI Taxonomy" id="1499966"/>
    <lineage>
        <taxon>Bacteria</taxon>
        <taxon>Candidatus Moduliflexota</taxon>
        <taxon>Candidatus Moduliflexia</taxon>
        <taxon>Candidatus Moduliflexales</taxon>
        <taxon>Candidatus Moduliflexaceae</taxon>
    </lineage>
</organism>
<evidence type="ECO:0000313" key="8">
    <source>
        <dbReference type="EMBL" id="GAK54056.1"/>
    </source>
</evidence>
<evidence type="ECO:0000256" key="3">
    <source>
        <dbReference type="ARBA" id="ARBA00022679"/>
    </source>
</evidence>
<dbReference type="HOGENOM" id="CLU_061249_0_0_0"/>
<dbReference type="GO" id="GO:0016020">
    <property type="term" value="C:membrane"/>
    <property type="evidence" value="ECO:0007669"/>
    <property type="project" value="GOC"/>
</dbReference>
<keyword evidence="5 6" id="KW-0012">Acyltransferase</keyword>
<keyword evidence="3 6" id="KW-0808">Transferase</keyword>
<gene>
    <name evidence="6" type="primary">lpxA</name>
    <name evidence="8" type="ORF">U14_05333</name>
</gene>
<accession>A0A081BRM5</accession>
<dbReference type="InterPro" id="IPR001451">
    <property type="entry name" value="Hexapep"/>
</dbReference>
<keyword evidence="6" id="KW-0677">Repeat</keyword>
<dbReference type="STRING" id="1499966.U14_05333"/>
<dbReference type="GO" id="GO:0009245">
    <property type="term" value="P:lipid A biosynthetic process"/>
    <property type="evidence" value="ECO:0007669"/>
    <property type="project" value="UniProtKB-UniRule"/>
</dbReference>
<dbReference type="CDD" id="cd03351">
    <property type="entry name" value="LbH_UDP-GlcNAc_AT"/>
    <property type="match status" value="1"/>
</dbReference>
<dbReference type="GO" id="GO:0008780">
    <property type="term" value="F:acyl-[acyl-carrier-protein]-UDP-N-acetylglucosamine O-acyltransferase activity"/>
    <property type="evidence" value="ECO:0007669"/>
    <property type="project" value="UniProtKB-UniRule"/>
</dbReference>
<evidence type="ECO:0000256" key="1">
    <source>
        <dbReference type="ARBA" id="ARBA00022516"/>
    </source>
</evidence>
<comment type="subcellular location">
    <subcellularLocation>
        <location evidence="6">Cytoplasm</location>
    </subcellularLocation>
</comment>
<protein>
    <recommendedName>
        <fullName evidence="6">Acyl-[acyl-carrier-protein]--UDP-N-acetylglucosamine O-acyltransferase</fullName>
        <shortName evidence="6">UDP-N-acetylglucosamine acyltransferase</shortName>
        <ecNumber evidence="6">2.3.1.129</ecNumber>
    </recommendedName>
</protein>
<name>A0A081BRM5_9BACT</name>
<proteinExistence type="inferred from homology"/>